<dbReference type="EMBL" id="LAJX01000305">
    <property type="protein sequence ID" value="KJV05094.1"/>
    <property type="molecule type" value="Genomic_DNA"/>
</dbReference>
<comment type="caution">
    <text evidence="2">The sequence shown here is derived from an EMBL/GenBank/DDBJ whole genome shotgun (WGS) entry which is preliminary data.</text>
</comment>
<protein>
    <recommendedName>
        <fullName evidence="1">DUF6671 domain-containing protein</fullName>
    </recommendedName>
</protein>
<gene>
    <name evidence="2" type="ORF">VZ94_20695</name>
</gene>
<dbReference type="AlphaFoldDB" id="A0A0F3II14"/>
<dbReference type="Proteomes" id="UP000033684">
    <property type="component" value="Unassembled WGS sequence"/>
</dbReference>
<reference evidence="2 3" key="2">
    <citation type="journal article" date="2016" name="Microb. Ecol.">
        <title>Genome Characteristics of a Novel Type I Methanotroph (Sn10-6) Isolated from a Flooded Indian Rice Field.</title>
        <authorList>
            <person name="Rahalkar M.C."/>
            <person name="Pandit P.S."/>
            <person name="Dhakephalkar P.K."/>
            <person name="Pore S."/>
            <person name="Arora P."/>
            <person name="Kapse N."/>
        </authorList>
    </citation>
    <scope>NUCLEOTIDE SEQUENCE [LARGE SCALE GENOMIC DNA]</scope>
    <source>
        <strain evidence="2 3">Sn10-6</strain>
    </source>
</reference>
<dbReference type="InterPro" id="IPR046612">
    <property type="entry name" value="DUF6671"/>
</dbReference>
<evidence type="ECO:0000313" key="2">
    <source>
        <dbReference type="EMBL" id="KJV05094.1"/>
    </source>
</evidence>
<reference evidence="3" key="1">
    <citation type="submission" date="2015-03" db="EMBL/GenBank/DDBJ databases">
        <title>Draft genome sequence of a novel methanotroph (Sn10-6) isolated from flooded ricefield rhizosphere in India.</title>
        <authorList>
            <person name="Pandit P.S."/>
            <person name="Pore S.D."/>
            <person name="Arora P."/>
            <person name="Kapse N.G."/>
            <person name="Dhakephalkar P.K."/>
            <person name="Rahalkar M.C."/>
        </authorList>
    </citation>
    <scope>NUCLEOTIDE SEQUENCE [LARGE SCALE GENOMIC DNA]</scope>
    <source>
        <strain evidence="3">Sn10-6</strain>
    </source>
</reference>
<feature type="domain" description="DUF6671" evidence="1">
    <location>
        <begin position="4"/>
        <end position="191"/>
    </location>
</feature>
<sequence length="191" mass="22370">MGLVPWNIEMIVLYDYKNNIEIVGTEQRPFKNIQKLITTKEELIPLVKDIDFPKNNLIIRPNNEDDQFIKKDFLSVDELFNEFDLLLEKSINGVVFVENDHRAHRSVNRMEAIRYATIDLIIKCHSFCPECSSPGFSVNRGEGNLPCEYCGFESDTFKYLVYKCNKCSFEKRIERSDITNVDQQYCNYCNP</sequence>
<proteinExistence type="predicted"/>
<dbReference type="OrthoDB" id="9793837at2"/>
<dbReference type="Pfam" id="PF20376">
    <property type="entry name" value="DUF6671"/>
    <property type="match status" value="1"/>
</dbReference>
<accession>A0A0F3II14</accession>
<keyword evidence="3" id="KW-1185">Reference proteome</keyword>
<evidence type="ECO:0000313" key="3">
    <source>
        <dbReference type="Proteomes" id="UP000033684"/>
    </source>
</evidence>
<organism evidence="2 3">
    <name type="scientific">Methylocucumis oryzae</name>
    <dbReference type="NCBI Taxonomy" id="1632867"/>
    <lineage>
        <taxon>Bacteria</taxon>
        <taxon>Pseudomonadati</taxon>
        <taxon>Pseudomonadota</taxon>
        <taxon>Gammaproteobacteria</taxon>
        <taxon>Methylococcales</taxon>
        <taxon>Methylococcaceae</taxon>
        <taxon>Methylocucumis</taxon>
    </lineage>
</organism>
<evidence type="ECO:0000259" key="1">
    <source>
        <dbReference type="Pfam" id="PF20376"/>
    </source>
</evidence>
<name>A0A0F3II14_9GAMM</name>